<dbReference type="EMBL" id="CP071793">
    <property type="protein sequence ID" value="QTD51900.1"/>
    <property type="molecule type" value="Genomic_DNA"/>
</dbReference>
<dbReference type="AlphaFoldDB" id="A0A8A4TQR4"/>
<evidence type="ECO:0000313" key="2">
    <source>
        <dbReference type="Proteomes" id="UP000663929"/>
    </source>
</evidence>
<dbReference type="Proteomes" id="UP000663929">
    <property type="component" value="Chromosome"/>
</dbReference>
<dbReference type="RefSeq" id="WP_237382017.1">
    <property type="nucleotide sequence ID" value="NZ_CP071793.1"/>
</dbReference>
<dbReference type="KEGG" id="scor:J3U87_05460"/>
<evidence type="ECO:0000313" key="1">
    <source>
        <dbReference type="EMBL" id="QTD51900.1"/>
    </source>
</evidence>
<accession>A0A8A4TQR4</accession>
<protein>
    <submittedName>
        <fullName evidence="1">Uncharacterized protein</fullName>
    </submittedName>
</protein>
<name>A0A8A4TQR4_SULCO</name>
<reference evidence="1" key="1">
    <citation type="submission" date="2021-03" db="EMBL/GenBank/DDBJ databases">
        <title>Acanthopleuribacteraceae sp. M133.</title>
        <authorList>
            <person name="Wang G."/>
        </authorList>
    </citation>
    <scope>NUCLEOTIDE SEQUENCE</scope>
    <source>
        <strain evidence="1">M133</strain>
    </source>
</reference>
<gene>
    <name evidence="1" type="ORF">J3U87_05460</name>
</gene>
<proteinExistence type="predicted"/>
<organism evidence="1 2">
    <name type="scientific">Sulfidibacter corallicola</name>
    <dbReference type="NCBI Taxonomy" id="2818388"/>
    <lineage>
        <taxon>Bacteria</taxon>
        <taxon>Pseudomonadati</taxon>
        <taxon>Acidobacteriota</taxon>
        <taxon>Holophagae</taxon>
        <taxon>Acanthopleuribacterales</taxon>
        <taxon>Acanthopleuribacteraceae</taxon>
        <taxon>Sulfidibacter</taxon>
    </lineage>
</organism>
<sequence length="1246" mass="144118">MPCMYLRPTGTSVLIGFIEIPPSNIDDFVQYLHPVMTRWGERSIRELNSAEGGSAAHHAREKTKLHPGNANNACGYVGIGPWNLLTLTMVSEKGLATNLSFIGHARGQNYTHAHDYSIVLDLQDSSWTDELGGAVRDFLEITTHAGLTDVLGLDLSKDIHLQLLRDIQPGPPHRRRREPVFYKQEPPKDLRFLAEYRPFLLNHIYSGSESIYGLLKDDPAAREKILSGNEAVHSGPTDLPTEDALLGLYQLKFEPLLKVKDYRRLKLLVFLASAVIYSEYRKGASARREEGLPTFFRPLFTDGFFDMFFLVRGKHLASMDALMLKIKTLSVHRIDHVLRGRRTQEGQVEGIDLGPLIDEELRAFVSSFPTDVPIFSVSHTTAGIPCSMIKKAETAVIDRVEALKRSHPRLIEAPRQEMLEIYDAFAEHFQGYASKVPIKDGDDDRGTMRISTMMSVKVGMLSHTQSMIEKFYDLIYGDASNDSPPRLAPPHLLNGRYDFELFRENDLMDMNEYVSRLQFFKILMNNQSGADKTFHMRSSSPILALKTKIAFPHHDNLFSIESRNYLLKRDVELTFFSRENLERVFADLEASISKLSEDDKVTVDAFRESWQFWKARLGNGAHPNMEYQAHFHTFLEMRLKHLVSPETIEMVNTVYCSVERFLSDPLLFSFYIDVYHYLSYFFQMICTVQCDLDTKSRSEMALTIRGPEETDERIDEDFEKPELVKVTYEHLKVTYFDPESESVVPLGDFNGVYKGLEAFLLHFCELTQKAFSQRQFGSFPNHDRSFSRLMDLKITHSKKLKSLSWLIRDFMKTQRDWLFESMEHYLSEIEPDQGHALQERLGEWERPGLSYLPYFSNSPELILMRTSRSISVNARHLTSFESLCMVAHEMGHIFTDSFRFEDAPHTATGTPKVHGLERDGSFDTIWEECCCDMMVFRTCFSVLSPAILDPQLKGIFDPECPRTTSWPGEREYDICDDFVLAMFFQLLLHPAPLRKRAMLDNVLRLALGLCVTKYFTHEDHVSEWSLDKLIVALVDQWDLFAETKLRRLFRKIQKHEDNPIKDKQCLSYGLLFECSENRKAGLLRTEATFFRDQLEKRLRFLFESRTRSLLFTYLKCLCLPWNRLPWDQLPERARSEYCMPQTLREPTDLFRWLNGLTPDHAQFDDASSCFAAVLQLSGMINFGFSQALKKEEYKFPYGYPGHRYHQEQQQLCRTRRLLNTLLYRGATASIREELARRGAWLDEELS</sequence>
<keyword evidence="2" id="KW-1185">Reference proteome</keyword>